<reference evidence="1" key="1">
    <citation type="submission" date="2021-03" db="EMBL/GenBank/DDBJ databases">
        <authorList>
            <person name="Tran Van P."/>
        </authorList>
    </citation>
    <scope>NUCLEOTIDE SEQUENCE</scope>
</reference>
<dbReference type="Gene3D" id="2.40.10.10">
    <property type="entry name" value="Trypsin-like serine proteases"/>
    <property type="match status" value="1"/>
</dbReference>
<proteinExistence type="predicted"/>
<organism evidence="1 2">
    <name type="scientific">Timema podura</name>
    <name type="common">Walking stick</name>
    <dbReference type="NCBI Taxonomy" id="61482"/>
    <lineage>
        <taxon>Eukaryota</taxon>
        <taxon>Metazoa</taxon>
        <taxon>Ecdysozoa</taxon>
        <taxon>Arthropoda</taxon>
        <taxon>Hexapoda</taxon>
        <taxon>Insecta</taxon>
        <taxon>Pterygota</taxon>
        <taxon>Neoptera</taxon>
        <taxon>Polyneoptera</taxon>
        <taxon>Phasmatodea</taxon>
        <taxon>Timematodea</taxon>
        <taxon>Timematoidea</taxon>
        <taxon>Timematidae</taxon>
        <taxon>Timema</taxon>
    </lineage>
</organism>
<gene>
    <name evidence="1" type="ORF">TPAB3V08_LOCUS14793</name>
</gene>
<name>A0ABN7PL51_TIMPD</name>
<dbReference type="InterPro" id="IPR043504">
    <property type="entry name" value="Peptidase_S1_PA_chymotrypsin"/>
</dbReference>
<evidence type="ECO:0000313" key="1">
    <source>
        <dbReference type="EMBL" id="CAG2067850.1"/>
    </source>
</evidence>
<sequence>MLGPSSPVLKKVEVDVLTPKECEYNLHLTGPLALTDNMFCAQQEGKSSYKRKWSLNILERERVENKFVKTSLSTLERDLNLDLSVIGSLVYCESSDLDHVATEVGDA</sequence>
<accession>A0ABN7PL51</accession>
<evidence type="ECO:0000313" key="2">
    <source>
        <dbReference type="Proteomes" id="UP001153148"/>
    </source>
</evidence>
<protein>
    <submittedName>
        <fullName evidence="1">Uncharacterized protein</fullName>
    </submittedName>
</protein>
<keyword evidence="2" id="KW-1185">Reference proteome</keyword>
<dbReference type="Proteomes" id="UP001153148">
    <property type="component" value="Unassembled WGS sequence"/>
</dbReference>
<dbReference type="EMBL" id="CAJPIN010076645">
    <property type="protein sequence ID" value="CAG2067850.1"/>
    <property type="molecule type" value="Genomic_DNA"/>
</dbReference>
<comment type="caution">
    <text evidence="1">The sequence shown here is derived from an EMBL/GenBank/DDBJ whole genome shotgun (WGS) entry which is preliminary data.</text>
</comment>